<dbReference type="Pfam" id="PF13087">
    <property type="entry name" value="AAA_12"/>
    <property type="match status" value="1"/>
</dbReference>
<keyword evidence="4" id="KW-0347">Helicase</keyword>
<reference evidence="9" key="1">
    <citation type="submission" date="2020-07" db="EMBL/GenBank/DDBJ databases">
        <title>Draft Genome Sequence of a Deep-Sea Yeast, Naganishia (Cryptococcus) liquefaciens strain N6.</title>
        <authorList>
            <person name="Han Y.W."/>
            <person name="Kajitani R."/>
            <person name="Morimoto H."/>
            <person name="Parhat M."/>
            <person name="Tsubouchi H."/>
            <person name="Bakenova O."/>
            <person name="Ogata M."/>
            <person name="Argunhan B."/>
            <person name="Aoki R."/>
            <person name="Kajiwara S."/>
            <person name="Itoh T."/>
            <person name="Iwasaki H."/>
        </authorList>
    </citation>
    <scope>NUCLEOTIDE SEQUENCE</scope>
    <source>
        <strain evidence="9">N6</strain>
    </source>
</reference>
<evidence type="ECO:0000256" key="5">
    <source>
        <dbReference type="ARBA" id="ARBA00022840"/>
    </source>
</evidence>
<dbReference type="Gene3D" id="2.40.30.270">
    <property type="match status" value="1"/>
</dbReference>
<dbReference type="Gene3D" id="3.40.50.300">
    <property type="entry name" value="P-loop containing nucleotide triphosphate hydrolases"/>
    <property type="match status" value="2"/>
</dbReference>
<evidence type="ECO:0000259" key="7">
    <source>
        <dbReference type="Pfam" id="PF13086"/>
    </source>
</evidence>
<evidence type="ECO:0000256" key="3">
    <source>
        <dbReference type="ARBA" id="ARBA00022801"/>
    </source>
</evidence>
<dbReference type="GO" id="GO:0005524">
    <property type="term" value="F:ATP binding"/>
    <property type="evidence" value="ECO:0007669"/>
    <property type="project" value="UniProtKB-KW"/>
</dbReference>
<keyword evidence="10" id="KW-1185">Reference proteome</keyword>
<sequence>MLRITARQPLISNAALPQRLPYSTGSRALIAALRTQASRMWRPLISFGFSTINTRGATSTGLPQPDIRINSCYSILRGNRSREYALPAPTSRMVHETASGKKKERHRPHLHWKSPGSGGSANKLDSTPAVDIPKTSASEGLNHTGPNRTRPDQKEDTDKGSSKTLKKAYTQSPQKSGAKKLTIPGTKKISKSSLKTRLSQVIEAAEEPPAQWDADDAGDVEEYESLTAEALAKGPQIDHSAAQGTDFDIIEAMIHNESAIDDVDLGSDDLEDYAPELNVSMRSTIQDIQGIPARGTKTNPIKGNWDPLEIASMAQDREAGAEDSHDILRNFETEETYAERDEVTLPLKEQSSSVQTIELKSSRSRRQRKARQLETSSTAGADAYPLNVNAKTKTNTIAGPAKTSTTEDDAVHVGAGLEVMLDQTCALSRFRWWERATSRHALSRTNAKKNTPMRRSPRVQRLNSKHRWYQPLKGYTDHFAPLIEAEHLHEETVIRQRLDAIEADQLVAEGYCLNNLQATRDSGSQAGRPTYTFAMGGKGNQRFTWNRFNPGTSVIISRAGGTADPIKKQQGKTAKSAEVYNTGSVISKTQGNVKVSFDEPLPDEINSQSWRLDIWTSDIVMRRAKEALATLHYDPIATDRHEATTLAPSPPSSAVQIAFEEETTKESKPKTLQTMLAGTALRSVLLNAFATKDSEIILSPSHGFFADNQLIQSWCRRQLVEGREPLSIDGDPQLALNTSQRKAIAMMLSSNMSLVQGPPGTGKTRTIIETLHLLKIHWEVPYPILVSAYTNTACDNLAEGMHKRGLKVLRYGSQSRIREDLKEMTLDWYLEQHPRKRYLDRLKAEIYKMVKDDPKRDVLRRHLFGIERRMMYDVLLEVDVVCATCISSRGRLLDIVDFPVVFLDEASMATEPNALIPLTKGCQHAALIGDHKQLPPLVISKKAAEGALHISLFERLINENRIPSVMLDTQYRMHPDISAFPNKAFYDSQLKDGTAGGNGVVKCGLEPPKSAFTRNAEAGSDRTVTFLHHWGLEKARANSVENESEAKIIYDVVVDLLAQNPGLSGKDIGVISPYAGQISRIMNELRHDPKRQVETWSTLGSKRGGEVDEVEIHTVDGFEGREKQVIIFSTTRSNPGDSIGFLKDWRRMNVGLTRAKSGLIIVGNRHTLGNARRDTNLTDAKSGAEYWSELIRDLDSRGSIIEVDCEGDVAMWGDREADQQNEQFRQELDLLDDIEYGHLYEEPSKISMAA</sequence>
<feature type="domain" description="DNA2/NAM7 helicase helicase" evidence="7">
    <location>
        <begin position="736"/>
        <end position="838"/>
    </location>
</feature>
<feature type="region of interest" description="Disordered" evidence="6">
    <location>
        <begin position="84"/>
        <end position="193"/>
    </location>
</feature>
<dbReference type="Pfam" id="PF13086">
    <property type="entry name" value="AAA_11"/>
    <property type="match status" value="2"/>
</dbReference>
<dbReference type="PANTHER" id="PTHR10887">
    <property type="entry name" value="DNA2/NAM7 HELICASE FAMILY"/>
    <property type="match status" value="1"/>
</dbReference>
<keyword evidence="2" id="KW-0547">Nucleotide-binding</keyword>
<dbReference type="AlphaFoldDB" id="A0A8H3YHW8"/>
<dbReference type="CDD" id="cd18808">
    <property type="entry name" value="SF1_C_Upf1"/>
    <property type="match status" value="1"/>
</dbReference>
<keyword evidence="5" id="KW-0067">ATP-binding</keyword>
<dbReference type="SUPFAM" id="SSF52540">
    <property type="entry name" value="P-loop containing nucleoside triphosphate hydrolases"/>
    <property type="match status" value="1"/>
</dbReference>
<comment type="similarity">
    <text evidence="1">Belongs to the DNA2/NAM7 helicase family.</text>
</comment>
<evidence type="ECO:0000256" key="4">
    <source>
        <dbReference type="ARBA" id="ARBA00022806"/>
    </source>
</evidence>
<evidence type="ECO:0000259" key="8">
    <source>
        <dbReference type="Pfam" id="PF13087"/>
    </source>
</evidence>
<gene>
    <name evidence="9" type="ORF">NliqN6_5019</name>
</gene>
<feature type="domain" description="DNA2/NAM7 helicase helicase" evidence="7">
    <location>
        <begin position="855"/>
        <end position="941"/>
    </location>
</feature>
<comment type="caution">
    <text evidence="9">The sequence shown here is derived from an EMBL/GenBank/DDBJ whole genome shotgun (WGS) entry which is preliminary data.</text>
</comment>
<evidence type="ECO:0000256" key="2">
    <source>
        <dbReference type="ARBA" id="ARBA00022741"/>
    </source>
</evidence>
<evidence type="ECO:0000313" key="10">
    <source>
        <dbReference type="Proteomes" id="UP000620104"/>
    </source>
</evidence>
<dbReference type="FunFam" id="3.40.50.300:FF:000326">
    <property type="entry name" value="P-loop containing nucleoside triphosphate hydrolase"/>
    <property type="match status" value="1"/>
</dbReference>
<feature type="compositionally biased region" description="Polar residues" evidence="6">
    <location>
        <begin position="135"/>
        <end position="147"/>
    </location>
</feature>
<dbReference type="InterPro" id="IPR041679">
    <property type="entry name" value="DNA2/NAM7-like_C"/>
</dbReference>
<name>A0A8H3YHW8_9TREE</name>
<accession>A0A8H3YHW8</accession>
<dbReference type="InterPro" id="IPR027417">
    <property type="entry name" value="P-loop_NTPase"/>
</dbReference>
<dbReference type="InterPro" id="IPR045055">
    <property type="entry name" value="DNA2/NAM7-like"/>
</dbReference>
<feature type="compositionally biased region" description="Basic and acidic residues" evidence="6">
    <location>
        <begin position="149"/>
        <end position="161"/>
    </location>
</feature>
<dbReference type="InterPro" id="IPR047187">
    <property type="entry name" value="SF1_C_Upf1"/>
</dbReference>
<evidence type="ECO:0000313" key="9">
    <source>
        <dbReference type="EMBL" id="GHJ88617.1"/>
    </source>
</evidence>
<feature type="compositionally biased region" description="Basic residues" evidence="6">
    <location>
        <begin position="102"/>
        <end position="112"/>
    </location>
</feature>
<protein>
    <recommendedName>
        <fullName evidence="11">AAA family ATPase</fullName>
    </recommendedName>
</protein>
<dbReference type="Proteomes" id="UP000620104">
    <property type="component" value="Unassembled WGS sequence"/>
</dbReference>
<keyword evidence="3" id="KW-0378">Hydrolase</keyword>
<dbReference type="InterPro" id="IPR041677">
    <property type="entry name" value="DNA2/NAM7_AAA_11"/>
</dbReference>
<dbReference type="GO" id="GO:0016787">
    <property type="term" value="F:hydrolase activity"/>
    <property type="evidence" value="ECO:0007669"/>
    <property type="project" value="UniProtKB-KW"/>
</dbReference>
<dbReference type="OrthoDB" id="6513042at2759"/>
<feature type="domain" description="DNA2/NAM7 helicase-like C-terminal" evidence="8">
    <location>
        <begin position="949"/>
        <end position="1165"/>
    </location>
</feature>
<evidence type="ECO:0008006" key="11">
    <source>
        <dbReference type="Google" id="ProtNLM"/>
    </source>
</evidence>
<evidence type="ECO:0000256" key="1">
    <source>
        <dbReference type="ARBA" id="ARBA00007913"/>
    </source>
</evidence>
<feature type="compositionally biased region" description="Polar residues" evidence="6">
    <location>
        <begin position="349"/>
        <end position="359"/>
    </location>
</feature>
<proteinExistence type="inferred from homology"/>
<evidence type="ECO:0000256" key="6">
    <source>
        <dbReference type="SAM" id="MobiDB-lite"/>
    </source>
</evidence>
<dbReference type="EMBL" id="BLZA01000030">
    <property type="protein sequence ID" value="GHJ88617.1"/>
    <property type="molecule type" value="Genomic_DNA"/>
</dbReference>
<feature type="region of interest" description="Disordered" evidence="6">
    <location>
        <begin position="346"/>
        <end position="387"/>
    </location>
</feature>
<dbReference type="GO" id="GO:0004386">
    <property type="term" value="F:helicase activity"/>
    <property type="evidence" value="ECO:0007669"/>
    <property type="project" value="UniProtKB-KW"/>
</dbReference>
<dbReference type="GO" id="GO:0005694">
    <property type="term" value="C:chromosome"/>
    <property type="evidence" value="ECO:0007669"/>
    <property type="project" value="UniProtKB-ARBA"/>
</dbReference>
<dbReference type="PANTHER" id="PTHR10887:SF495">
    <property type="entry name" value="HELICASE SENATAXIN ISOFORM X1-RELATED"/>
    <property type="match status" value="1"/>
</dbReference>
<organism evidence="9 10">
    <name type="scientific">Naganishia liquefaciens</name>
    <dbReference type="NCBI Taxonomy" id="104408"/>
    <lineage>
        <taxon>Eukaryota</taxon>
        <taxon>Fungi</taxon>
        <taxon>Dikarya</taxon>
        <taxon>Basidiomycota</taxon>
        <taxon>Agaricomycotina</taxon>
        <taxon>Tremellomycetes</taxon>
        <taxon>Filobasidiales</taxon>
        <taxon>Filobasidiaceae</taxon>
        <taxon>Naganishia</taxon>
    </lineage>
</organism>